<gene>
    <name evidence="1" type="ORF">SAMN06264941_1918</name>
</gene>
<evidence type="ECO:0000313" key="2">
    <source>
        <dbReference type="Proteomes" id="UP000193969"/>
    </source>
</evidence>
<accession>A0A1X7NXP5</accession>
<sequence>MEHLSFLNPEATKAVCEYLEWRNRNPTYKNKDNKNVNYRGKPANILKSKREWRNHSD</sequence>
<dbReference type="EMBL" id="FXBN01000003">
    <property type="protein sequence ID" value="SMH43192.1"/>
    <property type="molecule type" value="Genomic_DNA"/>
</dbReference>
<dbReference type="Proteomes" id="UP000193969">
    <property type="component" value="Unassembled WGS sequence"/>
</dbReference>
<organism evidence="1 2">
    <name type="scientific">Methanohalophilus portucalensis FDF-1</name>
    <dbReference type="NCBI Taxonomy" id="523843"/>
    <lineage>
        <taxon>Archaea</taxon>
        <taxon>Methanobacteriati</taxon>
        <taxon>Methanobacteriota</taxon>
        <taxon>Stenosarchaea group</taxon>
        <taxon>Methanomicrobia</taxon>
        <taxon>Methanosarcinales</taxon>
        <taxon>Methanosarcinaceae</taxon>
        <taxon>Methanohalophilus</taxon>
    </lineage>
</organism>
<name>A0A1X7NXP5_9EURY</name>
<protein>
    <submittedName>
        <fullName evidence="1">Uncharacterized protein</fullName>
    </submittedName>
</protein>
<evidence type="ECO:0000313" key="1">
    <source>
        <dbReference type="EMBL" id="SMH43192.1"/>
    </source>
</evidence>
<dbReference type="AlphaFoldDB" id="A0A1X7NXP5"/>
<keyword evidence="2" id="KW-1185">Reference proteome</keyword>
<proteinExistence type="predicted"/>
<reference evidence="2" key="1">
    <citation type="submission" date="2017-04" db="EMBL/GenBank/DDBJ databases">
        <authorList>
            <person name="Varghese N."/>
            <person name="Submissions S."/>
        </authorList>
    </citation>
    <scope>NUCLEOTIDE SEQUENCE [LARGE SCALE GENOMIC DNA]</scope>
    <source>
        <strain evidence="2">FDF-1</strain>
    </source>
</reference>